<protein>
    <submittedName>
        <fullName evidence="2">Uncharacterized protein</fullName>
    </submittedName>
</protein>
<dbReference type="AlphaFoldDB" id="A0AAN1WH14"/>
<dbReference type="PANTHER" id="PTHR37422:SF13">
    <property type="entry name" value="LIPOPOLYSACCHARIDE BIOSYNTHESIS PROTEIN PA4999-RELATED"/>
    <property type="match status" value="1"/>
</dbReference>
<feature type="transmembrane region" description="Helical" evidence="1">
    <location>
        <begin position="85"/>
        <end position="103"/>
    </location>
</feature>
<evidence type="ECO:0000313" key="2">
    <source>
        <dbReference type="EMBL" id="BCD97452.1"/>
    </source>
</evidence>
<feature type="transmembrane region" description="Helical" evidence="1">
    <location>
        <begin position="277"/>
        <end position="294"/>
    </location>
</feature>
<keyword evidence="3" id="KW-1185">Reference proteome</keyword>
<feature type="transmembrane region" description="Helical" evidence="1">
    <location>
        <begin position="404"/>
        <end position="422"/>
    </location>
</feature>
<proteinExistence type="predicted"/>
<keyword evidence="1" id="KW-0472">Membrane</keyword>
<feature type="transmembrane region" description="Helical" evidence="1">
    <location>
        <begin position="238"/>
        <end position="271"/>
    </location>
</feature>
<dbReference type="EMBL" id="AP023086">
    <property type="protein sequence ID" value="BCD97452.1"/>
    <property type="molecule type" value="Genomic_DNA"/>
</dbReference>
<feature type="transmembrane region" description="Helical" evidence="1">
    <location>
        <begin position="153"/>
        <end position="170"/>
    </location>
</feature>
<name>A0AAN1WH14_9GAMM</name>
<dbReference type="KEGG" id="marq:MARGE09_P1653"/>
<feature type="transmembrane region" description="Helical" evidence="1">
    <location>
        <begin position="204"/>
        <end position="226"/>
    </location>
</feature>
<dbReference type="RefSeq" id="WP_236986921.1">
    <property type="nucleotide sequence ID" value="NZ_AP023086.1"/>
</dbReference>
<feature type="transmembrane region" description="Helical" evidence="1">
    <location>
        <begin position="365"/>
        <end position="384"/>
    </location>
</feature>
<gene>
    <name evidence="2" type="ORF">MARGE09_P1653</name>
</gene>
<dbReference type="Proteomes" id="UP001320119">
    <property type="component" value="Chromosome"/>
</dbReference>
<sequence length="461" mass="51492">MPNFLAYAMMAMWPLFALIIYKKFGAERAAILVFLVPYLLLPEKTEIDLPLLPSIDKTAIIGLAAYFILKKHINKSLFFTNSSPIKFLLILGFLTPAITVMNNTESLSFIEVEKPGLTWWDGVTYFIQYFSLIYAPFIVGYYLLSTPANQRNILIFISTAGLIYLIPIAWEVRMSPQLHSNIYGFFPHDFRQQIRNGGFRPVVFLGHGLTVSAFMVSAFIAACVLMRQTPNFKYKFIPAKFAFIALLIGVILCKSLGGLFIATFILVTLFFTSKNRQTSIALFIGLILFSYPLIRDSATPALDKISALIEAKNPDRAQSFSYRLNMETMILDHANSKALTGWGSFGRNFVRDMNGNPISVPDGHWVLLLSTFGWLGYISIYGLLTFTVLKLRQHVKKQKDNSEHTYAIGLAMVLTATMIDVIPNSSFSNMTMLLAGSLAGSILQGSGKSGRNLTPQNQNVS</sequence>
<reference evidence="2 3" key="1">
    <citation type="journal article" date="2022" name="IScience">
        <title>An ultrasensitive nanofiber-based assay for enzymatic hydrolysis and deep-sea microbial degradation of cellulose.</title>
        <authorList>
            <person name="Tsudome M."/>
            <person name="Tachioka M."/>
            <person name="Miyazaki M."/>
            <person name="Uchimura K."/>
            <person name="Tsuda M."/>
            <person name="Takaki Y."/>
            <person name="Deguchi S."/>
        </authorList>
    </citation>
    <scope>NUCLEOTIDE SEQUENCE [LARGE SCALE GENOMIC DNA]</scope>
    <source>
        <strain evidence="2 3">GE09</strain>
    </source>
</reference>
<organism evidence="2 3">
    <name type="scientific">Marinagarivorans cellulosilyticus</name>
    <dbReference type="NCBI Taxonomy" id="2721545"/>
    <lineage>
        <taxon>Bacteria</taxon>
        <taxon>Pseudomonadati</taxon>
        <taxon>Pseudomonadota</taxon>
        <taxon>Gammaproteobacteria</taxon>
        <taxon>Cellvibrionales</taxon>
        <taxon>Cellvibrionaceae</taxon>
        <taxon>Marinagarivorans</taxon>
    </lineage>
</organism>
<evidence type="ECO:0000256" key="1">
    <source>
        <dbReference type="SAM" id="Phobius"/>
    </source>
</evidence>
<feature type="transmembrane region" description="Helical" evidence="1">
    <location>
        <begin position="123"/>
        <end position="144"/>
    </location>
</feature>
<keyword evidence="1" id="KW-0812">Transmembrane</keyword>
<dbReference type="PANTHER" id="PTHR37422">
    <property type="entry name" value="TEICHURONIC ACID BIOSYNTHESIS PROTEIN TUAE"/>
    <property type="match status" value="1"/>
</dbReference>
<evidence type="ECO:0000313" key="3">
    <source>
        <dbReference type="Proteomes" id="UP001320119"/>
    </source>
</evidence>
<accession>A0AAN1WH14</accession>
<keyword evidence="1" id="KW-1133">Transmembrane helix</keyword>
<dbReference type="InterPro" id="IPR051533">
    <property type="entry name" value="WaaL-like"/>
</dbReference>